<protein>
    <submittedName>
        <fullName evidence="1">(rape) hypothetical protein</fullName>
    </submittedName>
</protein>
<dbReference type="AlphaFoldDB" id="A0A816YLL1"/>
<reference evidence="1" key="1">
    <citation type="submission" date="2021-01" db="EMBL/GenBank/DDBJ databases">
        <authorList>
            <consortium name="Genoscope - CEA"/>
            <person name="William W."/>
        </authorList>
    </citation>
    <scope>NUCLEOTIDE SEQUENCE</scope>
</reference>
<name>A0A816YLL1_BRANA</name>
<sequence length="55" mass="6245">MANFKELNSIPTRKNQIVIITSIISRNISLLKENYYSPQHQEHVSASTLTTTLIS</sequence>
<evidence type="ECO:0000313" key="1">
    <source>
        <dbReference type="EMBL" id="CAF2161793.1"/>
    </source>
</evidence>
<organism evidence="1">
    <name type="scientific">Brassica napus</name>
    <name type="common">Rape</name>
    <dbReference type="NCBI Taxonomy" id="3708"/>
    <lineage>
        <taxon>Eukaryota</taxon>
        <taxon>Viridiplantae</taxon>
        <taxon>Streptophyta</taxon>
        <taxon>Embryophyta</taxon>
        <taxon>Tracheophyta</taxon>
        <taxon>Spermatophyta</taxon>
        <taxon>Magnoliopsida</taxon>
        <taxon>eudicotyledons</taxon>
        <taxon>Gunneridae</taxon>
        <taxon>Pentapetalae</taxon>
        <taxon>rosids</taxon>
        <taxon>malvids</taxon>
        <taxon>Brassicales</taxon>
        <taxon>Brassicaceae</taxon>
        <taxon>Brassiceae</taxon>
        <taxon>Brassica</taxon>
    </lineage>
</organism>
<dbReference type="Proteomes" id="UP001295469">
    <property type="component" value="Chromosome A07"/>
</dbReference>
<dbReference type="EMBL" id="HG994361">
    <property type="protein sequence ID" value="CAF2161793.1"/>
    <property type="molecule type" value="Genomic_DNA"/>
</dbReference>
<proteinExistence type="predicted"/>
<accession>A0A816YLL1</accession>
<gene>
    <name evidence="1" type="ORF">DARMORV10_A07P14000.1</name>
</gene>